<dbReference type="RefSeq" id="WP_128465993.1">
    <property type="nucleotide sequence ID" value="NZ_CP035108.1"/>
</dbReference>
<evidence type="ECO:0000313" key="3">
    <source>
        <dbReference type="Proteomes" id="UP000287502"/>
    </source>
</evidence>
<accession>A0A3R5Y6B0</accession>
<evidence type="ECO:0000313" key="2">
    <source>
        <dbReference type="EMBL" id="QAR32706.1"/>
    </source>
</evidence>
<name>A0A3R5Y6B0_9BACT</name>
<evidence type="ECO:0000256" key="1">
    <source>
        <dbReference type="SAM" id="Phobius"/>
    </source>
</evidence>
<dbReference type="EMBL" id="CP035108">
    <property type="protein sequence ID" value="QAR32706.1"/>
    <property type="molecule type" value="Genomic_DNA"/>
</dbReference>
<gene>
    <name evidence="2" type="ORF">EP073_04575</name>
</gene>
<dbReference type="AlphaFoldDB" id="A0A3R5Y6B0"/>
<keyword evidence="3" id="KW-1185">Reference proteome</keyword>
<sequence length="70" mass="8108">MGSNSGIAFLGIFGLTITILAFFAARGLEKVNKKEREKTKKKKKRAALKIYRNAKRNPSRFIRSMKHRRK</sequence>
<reference evidence="2 3" key="1">
    <citation type="submission" date="2019-01" db="EMBL/GenBank/DDBJ databases">
        <title>Geovibrio thiophilus DSM 11263, complete genome.</title>
        <authorList>
            <person name="Spring S."/>
            <person name="Bunk B."/>
            <person name="Sproer C."/>
        </authorList>
    </citation>
    <scope>NUCLEOTIDE SEQUENCE [LARGE SCALE GENOMIC DNA]</scope>
    <source>
        <strain evidence="2 3">DSM 11263</strain>
    </source>
</reference>
<organism evidence="2 3">
    <name type="scientific">Geovibrio thiophilus</name>
    <dbReference type="NCBI Taxonomy" id="139438"/>
    <lineage>
        <taxon>Bacteria</taxon>
        <taxon>Pseudomonadati</taxon>
        <taxon>Deferribacterota</taxon>
        <taxon>Deferribacteres</taxon>
        <taxon>Deferribacterales</taxon>
        <taxon>Geovibrionaceae</taxon>
        <taxon>Geovibrio</taxon>
    </lineage>
</organism>
<keyword evidence="1" id="KW-0472">Membrane</keyword>
<proteinExistence type="predicted"/>
<keyword evidence="1" id="KW-0812">Transmembrane</keyword>
<protein>
    <submittedName>
        <fullName evidence="2">Uncharacterized protein</fullName>
    </submittedName>
</protein>
<dbReference type="Proteomes" id="UP000287502">
    <property type="component" value="Chromosome"/>
</dbReference>
<keyword evidence="1" id="KW-1133">Transmembrane helix</keyword>
<dbReference type="KEGG" id="gtl:EP073_04575"/>
<feature type="transmembrane region" description="Helical" evidence="1">
    <location>
        <begin position="6"/>
        <end position="28"/>
    </location>
</feature>